<proteinExistence type="predicted"/>
<gene>
    <name evidence="2" type="ORF">SAMN05216188_101469</name>
</gene>
<dbReference type="STRING" id="402600.SAMN05216188_101469"/>
<dbReference type="AlphaFoldDB" id="A0A1H9AN22"/>
<dbReference type="EMBL" id="FOFR01000001">
    <property type="protein sequence ID" value="SEP78212.1"/>
    <property type="molecule type" value="Genomic_DNA"/>
</dbReference>
<evidence type="ECO:0000313" key="2">
    <source>
        <dbReference type="EMBL" id="SEP78212.1"/>
    </source>
</evidence>
<evidence type="ECO:0008006" key="4">
    <source>
        <dbReference type="Google" id="ProtNLM"/>
    </source>
</evidence>
<feature type="signal peptide" evidence="1">
    <location>
        <begin position="1"/>
        <end position="23"/>
    </location>
</feature>
<keyword evidence="1" id="KW-0732">Signal</keyword>
<name>A0A1H9AN22_9PSEU</name>
<dbReference type="RefSeq" id="WP_089948658.1">
    <property type="nucleotide sequence ID" value="NZ_FOFR01000001.1"/>
</dbReference>
<dbReference type="OrthoDB" id="3699725at2"/>
<keyword evidence="3" id="KW-1185">Reference proteome</keyword>
<organism evidence="2 3">
    <name type="scientific">Lentzea xinjiangensis</name>
    <dbReference type="NCBI Taxonomy" id="402600"/>
    <lineage>
        <taxon>Bacteria</taxon>
        <taxon>Bacillati</taxon>
        <taxon>Actinomycetota</taxon>
        <taxon>Actinomycetes</taxon>
        <taxon>Pseudonocardiales</taxon>
        <taxon>Pseudonocardiaceae</taxon>
        <taxon>Lentzea</taxon>
    </lineage>
</organism>
<evidence type="ECO:0000256" key="1">
    <source>
        <dbReference type="SAM" id="SignalP"/>
    </source>
</evidence>
<evidence type="ECO:0000313" key="3">
    <source>
        <dbReference type="Proteomes" id="UP000199352"/>
    </source>
</evidence>
<reference evidence="3" key="1">
    <citation type="submission" date="2016-10" db="EMBL/GenBank/DDBJ databases">
        <authorList>
            <person name="Varghese N."/>
            <person name="Submissions S."/>
        </authorList>
    </citation>
    <scope>NUCLEOTIDE SEQUENCE [LARGE SCALE GENOMIC DNA]</scope>
    <source>
        <strain evidence="3">CGMCC 4.3525</strain>
    </source>
</reference>
<feature type="chain" id="PRO_5011480461" description="Lipoprotein" evidence="1">
    <location>
        <begin position="24"/>
        <end position="107"/>
    </location>
</feature>
<protein>
    <recommendedName>
        <fullName evidence="4">Lipoprotein</fullName>
    </recommendedName>
</protein>
<accession>A0A1H9AN22</accession>
<dbReference type="PROSITE" id="PS51257">
    <property type="entry name" value="PROKAR_LIPOPROTEIN"/>
    <property type="match status" value="1"/>
</dbReference>
<sequence length="107" mass="11185">MRKLAAALLGCLLLAGCAASWQAREVRYEIVSFDDSTPTEIFKLELVGDAPKGALDPAGLARLSNTKSDITGGAGVGDEVLCLVEQEKGSAFGNSNVVTRVKTCKKA</sequence>
<dbReference type="Proteomes" id="UP000199352">
    <property type="component" value="Unassembled WGS sequence"/>
</dbReference>